<evidence type="ECO:0000313" key="3">
    <source>
        <dbReference type="EMBL" id="RDB35946.1"/>
    </source>
</evidence>
<gene>
    <name evidence="3" type="ORF">DCC88_07415</name>
</gene>
<dbReference type="Gene3D" id="1.20.1260.10">
    <property type="match status" value="1"/>
</dbReference>
<feature type="coiled-coil region" evidence="1">
    <location>
        <begin position="38"/>
        <end position="69"/>
    </location>
</feature>
<reference evidence="3" key="1">
    <citation type="submission" date="2018-04" db="EMBL/GenBank/DDBJ databases">
        <title>Draft genome sequence of the Candidatus Spirobacillus cienkowskii, a pathogen of freshwater Daphnia species, reconstructed from hemolymph metagenomic reads.</title>
        <authorList>
            <person name="Bresciani L."/>
            <person name="Lemos L.N."/>
            <person name="Wale N."/>
            <person name="Lin J.Y."/>
            <person name="Fernandes G.R."/>
            <person name="Duffy M.A."/>
            <person name="Rodrigues J.M."/>
        </authorList>
    </citation>
    <scope>NUCLEOTIDE SEQUENCE [LARGE SCALE GENOMIC DNA]</scope>
    <source>
        <strain evidence="3">Binning01</strain>
    </source>
</reference>
<dbReference type="Proteomes" id="UP000253934">
    <property type="component" value="Unassembled WGS sequence"/>
</dbReference>
<proteinExistence type="predicted"/>
<feature type="domain" description="DUF2383" evidence="2">
    <location>
        <begin position="12"/>
        <end position="115"/>
    </location>
</feature>
<dbReference type="InterPro" id="IPR009078">
    <property type="entry name" value="Ferritin-like_SF"/>
</dbReference>
<accession>A0A369KXQ1</accession>
<dbReference type="CDD" id="cd00657">
    <property type="entry name" value="Ferritin_like"/>
    <property type="match status" value="1"/>
</dbReference>
<evidence type="ECO:0000313" key="4">
    <source>
        <dbReference type="Proteomes" id="UP000253934"/>
    </source>
</evidence>
<evidence type="ECO:0000259" key="2">
    <source>
        <dbReference type="Pfam" id="PF09537"/>
    </source>
</evidence>
<name>A0A369KXQ1_9BACT</name>
<dbReference type="Pfam" id="PF09537">
    <property type="entry name" value="DUF2383"/>
    <property type="match status" value="1"/>
</dbReference>
<evidence type="ECO:0000256" key="1">
    <source>
        <dbReference type="SAM" id="Coils"/>
    </source>
</evidence>
<organism evidence="3 4">
    <name type="scientific">Spirobacillus cienkowskii</name>
    <dbReference type="NCBI Taxonomy" id="495820"/>
    <lineage>
        <taxon>Bacteria</taxon>
        <taxon>Pseudomonadati</taxon>
        <taxon>Bdellovibrionota</taxon>
        <taxon>Oligoflexia</taxon>
        <taxon>Silvanigrellales</taxon>
        <taxon>Spirobacillus</taxon>
    </lineage>
</organism>
<keyword evidence="1" id="KW-0175">Coiled coil</keyword>
<comment type="caution">
    <text evidence="3">The sequence shown here is derived from an EMBL/GenBank/DDBJ whole genome shotgun (WGS) entry which is preliminary data.</text>
</comment>
<dbReference type="EMBL" id="QOVW01000070">
    <property type="protein sequence ID" value="RDB35946.1"/>
    <property type="molecule type" value="Genomic_DNA"/>
</dbReference>
<keyword evidence="4" id="KW-1185">Reference proteome</keyword>
<dbReference type="AlphaFoldDB" id="A0A369KXQ1"/>
<protein>
    <submittedName>
        <fullName evidence="3">Ferritin-like domain-containing protein</fullName>
    </submittedName>
</protein>
<sequence length="150" mass="17484">MMTHVGTQKLFIDAMKELLELEYDALEAYNVAVSKIGKEECKKKLQEFLKDHENHINKLKEYLKKHSIEIPSGPSSKQWLTKGKVYLGNLIGDRKVIEAMLSNERDVIMAYENVTQRTDKWPEIVTFLNKAYDDEKKHKIGLETILDKFL</sequence>
<dbReference type="InterPro" id="IPR012347">
    <property type="entry name" value="Ferritin-like"/>
</dbReference>
<dbReference type="SUPFAM" id="SSF47240">
    <property type="entry name" value="Ferritin-like"/>
    <property type="match status" value="1"/>
</dbReference>
<dbReference type="InterPro" id="IPR019052">
    <property type="entry name" value="DUF2383"/>
</dbReference>